<dbReference type="GO" id="GO:0003729">
    <property type="term" value="F:mRNA binding"/>
    <property type="evidence" value="ECO:0000318"/>
    <property type="project" value="GO_Central"/>
</dbReference>
<protein>
    <recommendedName>
        <fullName evidence="5">RRM domain-containing protein</fullName>
    </recommendedName>
</protein>
<dbReference type="GO" id="GO:0006417">
    <property type="term" value="P:regulation of translation"/>
    <property type="evidence" value="ECO:0000318"/>
    <property type="project" value="GO_Central"/>
</dbReference>
<keyword evidence="7" id="KW-1185">Reference proteome</keyword>
<comment type="subcellular location">
    <subcellularLocation>
        <location evidence="1">Nucleus</location>
    </subcellularLocation>
</comment>
<dbReference type="eggNOG" id="KOG4205">
    <property type="taxonomic scope" value="Eukaryota"/>
</dbReference>
<dbReference type="PROSITE" id="PS50102">
    <property type="entry name" value="RRM"/>
    <property type="match status" value="1"/>
</dbReference>
<evidence type="ECO:0000313" key="7">
    <source>
        <dbReference type="Proteomes" id="UP000001449"/>
    </source>
</evidence>
<dbReference type="KEGG" id="tps:THAPSDRAFT_25203"/>
<dbReference type="AlphaFoldDB" id="B8CDV5"/>
<dbReference type="SUPFAM" id="SSF54928">
    <property type="entry name" value="RNA-binding domain, RBD"/>
    <property type="match status" value="1"/>
</dbReference>
<name>B8CDV5_THAPS</name>
<dbReference type="Proteomes" id="UP000001449">
    <property type="component" value="Chromosome 17"/>
</dbReference>
<dbReference type="InterPro" id="IPR012677">
    <property type="entry name" value="Nucleotide-bd_a/b_plait_sf"/>
</dbReference>
<dbReference type="Pfam" id="PF00076">
    <property type="entry name" value="RRM_1"/>
    <property type="match status" value="1"/>
</dbReference>
<evidence type="ECO:0000256" key="4">
    <source>
        <dbReference type="SAM" id="MobiDB-lite"/>
    </source>
</evidence>
<dbReference type="GeneID" id="7453109"/>
<accession>B8CDV5</accession>
<dbReference type="RefSeq" id="XP_002294327.1">
    <property type="nucleotide sequence ID" value="XM_002294291.1"/>
</dbReference>
<dbReference type="SMART" id="SM00360">
    <property type="entry name" value="RRM"/>
    <property type="match status" value="1"/>
</dbReference>
<dbReference type="HOGENOM" id="CLU_616112_0_0_1"/>
<feature type="compositionally biased region" description="Low complexity" evidence="4">
    <location>
        <begin position="1"/>
        <end position="13"/>
    </location>
</feature>
<evidence type="ECO:0000256" key="3">
    <source>
        <dbReference type="PROSITE-ProRule" id="PRU00176"/>
    </source>
</evidence>
<dbReference type="EMBL" id="CM000651">
    <property type="protein sequence ID" value="EED88161.1"/>
    <property type="molecule type" value="Genomic_DNA"/>
</dbReference>
<dbReference type="PANTHER" id="PTHR48033">
    <property type="entry name" value="RNA-BINDING (RRM/RBD/RNP MOTIFS) FAMILY PROTEIN"/>
    <property type="match status" value="1"/>
</dbReference>
<dbReference type="InParanoid" id="B8CDV5"/>
<dbReference type="PANTHER" id="PTHR48033:SF10">
    <property type="entry name" value="RNA-BINDING PROTEIN SQUID"/>
    <property type="match status" value="1"/>
</dbReference>
<organism evidence="6 7">
    <name type="scientific">Thalassiosira pseudonana</name>
    <name type="common">Marine diatom</name>
    <name type="synonym">Cyclotella nana</name>
    <dbReference type="NCBI Taxonomy" id="35128"/>
    <lineage>
        <taxon>Eukaryota</taxon>
        <taxon>Sar</taxon>
        <taxon>Stramenopiles</taxon>
        <taxon>Ochrophyta</taxon>
        <taxon>Bacillariophyta</taxon>
        <taxon>Coscinodiscophyceae</taxon>
        <taxon>Thalassiosirophycidae</taxon>
        <taxon>Thalassiosirales</taxon>
        <taxon>Thalassiosiraceae</taxon>
        <taxon>Thalassiosira</taxon>
    </lineage>
</organism>
<dbReference type="Gene3D" id="3.30.70.330">
    <property type="match status" value="1"/>
</dbReference>
<dbReference type="InterPro" id="IPR035979">
    <property type="entry name" value="RBD_domain_sf"/>
</dbReference>
<feature type="compositionally biased region" description="Low complexity" evidence="4">
    <location>
        <begin position="81"/>
        <end position="90"/>
    </location>
</feature>
<dbReference type="InterPro" id="IPR000504">
    <property type="entry name" value="RRM_dom"/>
</dbReference>
<keyword evidence="2" id="KW-0539">Nucleus</keyword>
<evidence type="ECO:0000256" key="2">
    <source>
        <dbReference type="ARBA" id="ARBA00023242"/>
    </source>
</evidence>
<feature type="region of interest" description="Disordered" evidence="4">
    <location>
        <begin position="1"/>
        <end position="29"/>
    </location>
</feature>
<proteinExistence type="predicted"/>
<keyword evidence="3" id="KW-0694">RNA-binding</keyword>
<evidence type="ECO:0000256" key="1">
    <source>
        <dbReference type="ARBA" id="ARBA00004123"/>
    </source>
</evidence>
<feature type="domain" description="RRM" evidence="5">
    <location>
        <begin position="155"/>
        <end position="237"/>
    </location>
</feature>
<evidence type="ECO:0000313" key="6">
    <source>
        <dbReference type="EMBL" id="EED88161.1"/>
    </source>
</evidence>
<dbReference type="PaxDb" id="35128-Thaps25203"/>
<gene>
    <name evidence="6" type="ORF">THAPSDRAFT_25203</name>
</gene>
<feature type="compositionally biased region" description="Polar residues" evidence="4">
    <location>
        <begin position="97"/>
        <end position="109"/>
    </location>
</feature>
<feature type="region of interest" description="Disordered" evidence="4">
    <location>
        <begin position="81"/>
        <end position="109"/>
    </location>
</feature>
<evidence type="ECO:0000259" key="5">
    <source>
        <dbReference type="PROSITE" id="PS50102"/>
    </source>
</evidence>
<dbReference type="STRING" id="35128.B8CDV5"/>
<sequence length="445" mass="47102">MTAISSYSSVVSSNKNPIIDPSIADQSQSPVKVAANPQGGMADPNVIIAEAVVDDINEAVSGANNEDALVGQLAKLDLANNNTTNTNTNNDDAPSITAANSSTANRHPVQVASSSLGLTAGGENQHHVVVLQQQQQQYRRPINHVKIPANMHDNRKLFVGGLPTNLSEITFLEFFEQFGDVIDSVVMIDRQTKRSRGFGFVTFADEGVARSLLTTIPGKTGVVNIMGKSCEIKASEPKAGDALPSSVGHYNQRQQRGVGAGAGLRWENHTRDLDARNFDELYPGGGVGGGVPPTASSSMYHHGYRTQGAGAGGYPYYQTSAGYHHASNVPSSWEASYPNDHSANSYGYGQYVSSAGGGEQGGAYGHHPYYAATQGQYSQYGGANSMYHPHLMQGQGVTSSTGYSGYYDSATGMPSQGAHASDGSLESYPQSYFDPNGALANEDQY</sequence>
<reference evidence="6 7" key="2">
    <citation type="journal article" date="2008" name="Nature">
        <title>The Phaeodactylum genome reveals the evolutionary history of diatom genomes.</title>
        <authorList>
            <person name="Bowler C."/>
            <person name="Allen A.E."/>
            <person name="Badger J.H."/>
            <person name="Grimwood J."/>
            <person name="Jabbari K."/>
            <person name="Kuo A."/>
            <person name="Maheswari U."/>
            <person name="Martens C."/>
            <person name="Maumus F."/>
            <person name="Otillar R.P."/>
            <person name="Rayko E."/>
            <person name="Salamov A."/>
            <person name="Vandepoele K."/>
            <person name="Beszteri B."/>
            <person name="Gruber A."/>
            <person name="Heijde M."/>
            <person name="Katinka M."/>
            <person name="Mock T."/>
            <person name="Valentin K."/>
            <person name="Verret F."/>
            <person name="Berges J.A."/>
            <person name="Brownlee C."/>
            <person name="Cadoret J.P."/>
            <person name="Chiovitti A."/>
            <person name="Choi C.J."/>
            <person name="Coesel S."/>
            <person name="De Martino A."/>
            <person name="Detter J.C."/>
            <person name="Durkin C."/>
            <person name="Falciatore A."/>
            <person name="Fournet J."/>
            <person name="Haruta M."/>
            <person name="Huysman M.J."/>
            <person name="Jenkins B.D."/>
            <person name="Jiroutova K."/>
            <person name="Jorgensen R.E."/>
            <person name="Joubert Y."/>
            <person name="Kaplan A."/>
            <person name="Kroger N."/>
            <person name="Kroth P.G."/>
            <person name="La Roche J."/>
            <person name="Lindquist E."/>
            <person name="Lommer M."/>
            <person name="Martin-Jezequel V."/>
            <person name="Lopez P.J."/>
            <person name="Lucas S."/>
            <person name="Mangogna M."/>
            <person name="McGinnis K."/>
            <person name="Medlin L.K."/>
            <person name="Montsant A."/>
            <person name="Oudot-Le Secq M.P."/>
            <person name="Napoli C."/>
            <person name="Obornik M."/>
            <person name="Parker M.S."/>
            <person name="Petit J.L."/>
            <person name="Porcel B.M."/>
            <person name="Poulsen N."/>
            <person name="Robison M."/>
            <person name="Rychlewski L."/>
            <person name="Rynearson T.A."/>
            <person name="Schmutz J."/>
            <person name="Shapiro H."/>
            <person name="Siaut M."/>
            <person name="Stanley M."/>
            <person name="Sussman M.R."/>
            <person name="Taylor A.R."/>
            <person name="Vardi A."/>
            <person name="von Dassow P."/>
            <person name="Vyverman W."/>
            <person name="Willis A."/>
            <person name="Wyrwicz L.S."/>
            <person name="Rokhsar D.S."/>
            <person name="Weissenbach J."/>
            <person name="Armbrust E.V."/>
            <person name="Green B.R."/>
            <person name="Van de Peer Y."/>
            <person name="Grigoriev I.V."/>
        </authorList>
    </citation>
    <scope>NUCLEOTIDE SEQUENCE [LARGE SCALE GENOMIC DNA]</scope>
    <source>
        <strain evidence="6 7">CCMP1335</strain>
    </source>
</reference>
<reference evidence="6 7" key="1">
    <citation type="journal article" date="2004" name="Science">
        <title>The genome of the diatom Thalassiosira pseudonana: ecology, evolution, and metabolism.</title>
        <authorList>
            <person name="Armbrust E.V."/>
            <person name="Berges J.A."/>
            <person name="Bowler C."/>
            <person name="Green B.R."/>
            <person name="Martinez D."/>
            <person name="Putnam N.H."/>
            <person name="Zhou S."/>
            <person name="Allen A.E."/>
            <person name="Apt K.E."/>
            <person name="Bechner M."/>
            <person name="Brzezinski M.A."/>
            <person name="Chaal B.K."/>
            <person name="Chiovitti A."/>
            <person name="Davis A.K."/>
            <person name="Demarest M.S."/>
            <person name="Detter J.C."/>
            <person name="Glavina T."/>
            <person name="Goodstein D."/>
            <person name="Hadi M.Z."/>
            <person name="Hellsten U."/>
            <person name="Hildebrand M."/>
            <person name="Jenkins B.D."/>
            <person name="Jurka J."/>
            <person name="Kapitonov V.V."/>
            <person name="Kroger N."/>
            <person name="Lau W.W."/>
            <person name="Lane T.W."/>
            <person name="Larimer F.W."/>
            <person name="Lippmeier J.C."/>
            <person name="Lucas S."/>
            <person name="Medina M."/>
            <person name="Montsant A."/>
            <person name="Obornik M."/>
            <person name="Parker M.S."/>
            <person name="Palenik B."/>
            <person name="Pazour G.J."/>
            <person name="Richardson P.M."/>
            <person name="Rynearson T.A."/>
            <person name="Saito M.A."/>
            <person name="Schwartz D.C."/>
            <person name="Thamatrakoln K."/>
            <person name="Valentin K."/>
            <person name="Vardi A."/>
            <person name="Wilkerson F.P."/>
            <person name="Rokhsar D.S."/>
        </authorList>
    </citation>
    <scope>NUCLEOTIDE SEQUENCE [LARGE SCALE GENOMIC DNA]</scope>
    <source>
        <strain evidence="6 7">CCMP1335</strain>
    </source>
</reference>
<feature type="region of interest" description="Disordered" evidence="4">
    <location>
        <begin position="413"/>
        <end position="445"/>
    </location>
</feature>
<dbReference type="GO" id="GO:0005634">
    <property type="term" value="C:nucleus"/>
    <property type="evidence" value="ECO:0007669"/>
    <property type="project" value="UniProtKB-SubCell"/>
</dbReference>